<dbReference type="PROSITE" id="PS51186">
    <property type="entry name" value="GNAT"/>
    <property type="match status" value="1"/>
</dbReference>
<name>A0A433QAN9_9FUNG</name>
<reference evidence="2 3" key="1">
    <citation type="journal article" date="2018" name="New Phytol.">
        <title>Phylogenomics of Endogonaceae and evolution of mycorrhizas within Mucoromycota.</title>
        <authorList>
            <person name="Chang Y."/>
            <person name="Desiro A."/>
            <person name="Na H."/>
            <person name="Sandor L."/>
            <person name="Lipzen A."/>
            <person name="Clum A."/>
            <person name="Barry K."/>
            <person name="Grigoriev I.V."/>
            <person name="Martin F.M."/>
            <person name="Stajich J.E."/>
            <person name="Smith M.E."/>
            <person name="Bonito G."/>
            <person name="Spatafora J.W."/>
        </authorList>
    </citation>
    <scope>NUCLEOTIDE SEQUENCE [LARGE SCALE GENOMIC DNA]</scope>
    <source>
        <strain evidence="2 3">AD002</strain>
    </source>
</reference>
<dbReference type="GO" id="GO:0008080">
    <property type="term" value="F:N-acetyltransferase activity"/>
    <property type="evidence" value="ECO:0007669"/>
    <property type="project" value="TreeGrafter"/>
</dbReference>
<proteinExistence type="predicted"/>
<dbReference type="SUPFAM" id="SSF55729">
    <property type="entry name" value="Acyl-CoA N-acyltransferases (Nat)"/>
    <property type="match status" value="1"/>
</dbReference>
<evidence type="ECO:0000313" key="3">
    <source>
        <dbReference type="Proteomes" id="UP000274822"/>
    </source>
</evidence>
<dbReference type="PANTHER" id="PTHR13355:SF15">
    <property type="entry name" value="GCN5-RELATED N-ACETYLTRANSFERASE 3, CHLOROPLASTIC"/>
    <property type="match status" value="1"/>
</dbReference>
<sequence>MSNHYRIVRIDSITPEIFAAFSRLLPQLSSSAPPLTYDYLSRVISSPHNYVFVAEASADSDILGTLTLTTTPTITGVRAHIEDVVVDSAARGRGVGSALIMEAVRIANSHELRAMSVDLTSRPERVEANQLYQKLGFQKRGTNVYRYVGLDS</sequence>
<gene>
    <name evidence="2" type="ORF">BC938DRAFT_484033</name>
</gene>
<dbReference type="EMBL" id="RBNJ01009521">
    <property type="protein sequence ID" value="RUS26853.1"/>
    <property type="molecule type" value="Genomic_DNA"/>
</dbReference>
<protein>
    <submittedName>
        <fullName evidence="2">Acetyltransferase, GNAT family</fullName>
    </submittedName>
</protein>
<comment type="caution">
    <text evidence="2">The sequence shown here is derived from an EMBL/GenBank/DDBJ whole genome shotgun (WGS) entry which is preliminary data.</text>
</comment>
<organism evidence="2 3">
    <name type="scientific">Jimgerdemannia flammicorona</name>
    <dbReference type="NCBI Taxonomy" id="994334"/>
    <lineage>
        <taxon>Eukaryota</taxon>
        <taxon>Fungi</taxon>
        <taxon>Fungi incertae sedis</taxon>
        <taxon>Mucoromycota</taxon>
        <taxon>Mucoromycotina</taxon>
        <taxon>Endogonomycetes</taxon>
        <taxon>Endogonales</taxon>
        <taxon>Endogonaceae</taxon>
        <taxon>Jimgerdemannia</taxon>
    </lineage>
</organism>
<dbReference type="InterPro" id="IPR016181">
    <property type="entry name" value="Acyl_CoA_acyltransferase"/>
</dbReference>
<dbReference type="Gene3D" id="3.40.630.30">
    <property type="match status" value="1"/>
</dbReference>
<evidence type="ECO:0000259" key="1">
    <source>
        <dbReference type="PROSITE" id="PS51186"/>
    </source>
</evidence>
<keyword evidence="3" id="KW-1185">Reference proteome</keyword>
<accession>A0A433QAN9</accession>
<dbReference type="PANTHER" id="PTHR13355">
    <property type="entry name" value="GLUCOSAMINE 6-PHOSPHATE N-ACETYLTRANSFERASE"/>
    <property type="match status" value="1"/>
</dbReference>
<dbReference type="Pfam" id="PF00583">
    <property type="entry name" value="Acetyltransf_1"/>
    <property type="match status" value="1"/>
</dbReference>
<keyword evidence="2" id="KW-0808">Transferase</keyword>
<dbReference type="AlphaFoldDB" id="A0A433QAN9"/>
<feature type="domain" description="N-acetyltransferase" evidence="1">
    <location>
        <begin position="8"/>
        <end position="152"/>
    </location>
</feature>
<evidence type="ECO:0000313" key="2">
    <source>
        <dbReference type="EMBL" id="RUS26853.1"/>
    </source>
</evidence>
<dbReference type="InterPro" id="IPR039143">
    <property type="entry name" value="GNPNAT1-like"/>
</dbReference>
<dbReference type="Proteomes" id="UP000274822">
    <property type="component" value="Unassembled WGS sequence"/>
</dbReference>
<dbReference type="CDD" id="cd04301">
    <property type="entry name" value="NAT_SF"/>
    <property type="match status" value="1"/>
</dbReference>
<dbReference type="InterPro" id="IPR000182">
    <property type="entry name" value="GNAT_dom"/>
</dbReference>